<evidence type="ECO:0000313" key="5">
    <source>
        <dbReference type="Proteomes" id="UP000075714"/>
    </source>
</evidence>
<gene>
    <name evidence="4" type="ORF">GPECTOR_109g195</name>
</gene>
<comment type="caution">
    <text evidence="4">The sequence shown here is derived from an EMBL/GenBank/DDBJ whole genome shotgun (WGS) entry which is preliminary data.</text>
</comment>
<reference evidence="5" key="1">
    <citation type="journal article" date="2016" name="Nat. Commun.">
        <title>The Gonium pectorale genome demonstrates co-option of cell cycle regulation during the evolution of multicellularity.</title>
        <authorList>
            <person name="Hanschen E.R."/>
            <person name="Marriage T.N."/>
            <person name="Ferris P.J."/>
            <person name="Hamaji T."/>
            <person name="Toyoda A."/>
            <person name="Fujiyama A."/>
            <person name="Neme R."/>
            <person name="Noguchi H."/>
            <person name="Minakuchi Y."/>
            <person name="Suzuki M."/>
            <person name="Kawai-Toyooka H."/>
            <person name="Smith D.R."/>
            <person name="Sparks H."/>
            <person name="Anderson J."/>
            <person name="Bakaric R."/>
            <person name="Luria V."/>
            <person name="Karger A."/>
            <person name="Kirschner M.W."/>
            <person name="Durand P.M."/>
            <person name="Michod R.E."/>
            <person name="Nozaki H."/>
            <person name="Olson B.J."/>
        </authorList>
    </citation>
    <scope>NUCLEOTIDE SEQUENCE [LARGE SCALE GENOMIC DNA]</scope>
    <source>
        <strain evidence="5">NIES-2863</strain>
    </source>
</reference>
<protein>
    <recommendedName>
        <fullName evidence="6">LisH domain-containing protein ARMC9</fullName>
    </recommendedName>
</protein>
<feature type="region of interest" description="Disordered" evidence="1">
    <location>
        <begin position="136"/>
        <end position="155"/>
    </location>
</feature>
<feature type="compositionally biased region" description="Low complexity" evidence="1">
    <location>
        <begin position="573"/>
        <end position="585"/>
    </location>
</feature>
<feature type="region of interest" description="Disordered" evidence="1">
    <location>
        <begin position="686"/>
        <end position="709"/>
    </location>
</feature>
<feature type="compositionally biased region" description="Gly residues" evidence="1">
    <location>
        <begin position="418"/>
        <end position="457"/>
    </location>
</feature>
<accession>A0A150FZC9</accession>
<feature type="region of interest" description="Disordered" evidence="1">
    <location>
        <begin position="385"/>
        <end position="461"/>
    </location>
</feature>
<feature type="domain" description="LisH" evidence="2">
    <location>
        <begin position="735"/>
        <end position="864"/>
    </location>
</feature>
<feature type="compositionally biased region" description="Acidic residues" evidence="1">
    <location>
        <begin position="867"/>
        <end position="902"/>
    </location>
</feature>
<dbReference type="GO" id="GO:0060271">
    <property type="term" value="P:cilium assembly"/>
    <property type="evidence" value="ECO:0007669"/>
    <property type="project" value="InterPro"/>
</dbReference>
<dbReference type="InterPro" id="IPR056327">
    <property type="entry name" value="ARMC9_CTLH-like_dom"/>
</dbReference>
<evidence type="ECO:0000259" key="2">
    <source>
        <dbReference type="Pfam" id="PF21050"/>
    </source>
</evidence>
<feature type="region of interest" description="Disordered" evidence="1">
    <location>
        <begin position="79"/>
        <end position="126"/>
    </location>
</feature>
<dbReference type="GO" id="GO:0036064">
    <property type="term" value="C:ciliary basal body"/>
    <property type="evidence" value="ECO:0007669"/>
    <property type="project" value="InterPro"/>
</dbReference>
<dbReference type="GO" id="GO:0097542">
    <property type="term" value="C:ciliary tip"/>
    <property type="evidence" value="ECO:0007669"/>
    <property type="project" value="TreeGrafter"/>
</dbReference>
<dbReference type="EMBL" id="LSYV01000109">
    <property type="protein sequence ID" value="KXZ42952.1"/>
    <property type="molecule type" value="Genomic_DNA"/>
</dbReference>
<dbReference type="Pfam" id="PF23138">
    <property type="entry name" value="CTLH_Armc9"/>
    <property type="match status" value="2"/>
</dbReference>
<proteinExistence type="predicted"/>
<dbReference type="Proteomes" id="UP000075714">
    <property type="component" value="Unassembled WGS sequence"/>
</dbReference>
<dbReference type="InterPro" id="IPR048959">
    <property type="entry name" value="ARMC9_ARM_dom"/>
</dbReference>
<evidence type="ECO:0000313" key="4">
    <source>
        <dbReference type="EMBL" id="KXZ42952.1"/>
    </source>
</evidence>
<feature type="region of interest" description="Disordered" evidence="1">
    <location>
        <begin position="867"/>
        <end position="920"/>
    </location>
</feature>
<feature type="compositionally biased region" description="Basic and acidic residues" evidence="1">
    <location>
        <begin position="264"/>
        <end position="284"/>
    </location>
</feature>
<evidence type="ECO:0008006" key="6">
    <source>
        <dbReference type="Google" id="ProtNLM"/>
    </source>
</evidence>
<feature type="region of interest" description="Disordered" evidence="1">
    <location>
        <begin position="547"/>
        <end position="601"/>
    </location>
</feature>
<feature type="compositionally biased region" description="Pro residues" evidence="1">
    <location>
        <begin position="79"/>
        <end position="91"/>
    </location>
</feature>
<feature type="compositionally biased region" description="Pro residues" evidence="1">
    <location>
        <begin position="699"/>
        <end position="709"/>
    </location>
</feature>
<evidence type="ECO:0000259" key="3">
    <source>
        <dbReference type="Pfam" id="PF23138"/>
    </source>
</evidence>
<feature type="region of interest" description="Disordered" evidence="1">
    <location>
        <begin position="245"/>
        <end position="292"/>
    </location>
</feature>
<name>A0A150FZC9_GONPE</name>
<dbReference type="GO" id="GO:0005814">
    <property type="term" value="C:centriole"/>
    <property type="evidence" value="ECO:0007669"/>
    <property type="project" value="TreeGrafter"/>
</dbReference>
<dbReference type="PANTHER" id="PTHR14881:SF4">
    <property type="entry name" value="LISH DOMAIN-CONTAINING PROTEIN ARMC9"/>
    <property type="match status" value="1"/>
</dbReference>
<feature type="compositionally biased region" description="Gly residues" evidence="1">
    <location>
        <begin position="97"/>
        <end position="121"/>
    </location>
</feature>
<dbReference type="OrthoDB" id="549342at2759"/>
<dbReference type="STRING" id="33097.A0A150FZC9"/>
<dbReference type="AlphaFoldDB" id="A0A150FZC9"/>
<sequence length="920" mass="94038">MLRKFDEGRRDDFFTLWQQYVPASMLGLDFATQKLEFYLQVYFAIYPALPSSSVLVAIPGTTVFGSTGGPLGFGAPVAALPPAPSPSPGPSPTLGGTAAGGGGGTSGGGSGPGDGGGGGAHPHGAVLSHAGAVHSHAHLHGHGHGHGSPAASSSRHELGVRMKVFKSYLEGRGASLAQTTEFLPYYALPYVPQPEHHPCFEGLFAARWAETQRLALRAFLEDIAVREAAAVPLLYTLYEQHLDATGPGPAPPSGGLRAAGNSERSPHGQYDSRDNEYGGEYGRDDPEDEAAEAEEMAEALRSPCDNADAQCLYGRDSAAFDGQGPAAAAGASAGAYVPSGQELTLRQRRLGNGPASGGNSLALSLGALGMSESAVLRDSVVLLDGDEEGDGEGADEDHADDAGGDLGEGEDGGSADDGAGGSLGEGDGDGGFGEGEGKGSFGEGDSGFGEGEGGFGEGEVEVGTSGAWVPLDYATVKRDLQGRDPGLAARLLQALRWRLLRSTPGRQRTALLASWAEADLLGAGPQSAADAQQLAAALEEAEATAAPQVTAAATAPPLPPTRRASGNVTFADPPVTRPVTAATPPLLSAQHPQRRSALSGAASASASASASSAAAPSLLATLASCGDPRVEEEVARLACAIACERLGRSYLLSLAAPGGGPGGAVAALWRLLLRLVRTMRGTAVGGGGRTSLAEAADSPSPPRPPPLPPLPTAGLYALMGLQKLSVRRGAQSGLIGLGAVGWLVWFLQDVDILYDPMTIEYGTALLLNLVLRSAGRADAAPPAVGVPLLRLCEGLLQRPRLDEQVRTYLAGILFSAFRQPAIRDAALSRGTGDLLEGLTAGSGSGAAAADRAFEEQVQQILRQLYMPDEELEPGPDPDASAADDDLDPDLDPQPEEGAEEPADPYADMEVAPEAPEAQPG</sequence>
<dbReference type="Pfam" id="PF21050">
    <property type="entry name" value="ARMC9_ARM"/>
    <property type="match status" value="1"/>
</dbReference>
<dbReference type="PANTHER" id="PTHR14881">
    <property type="entry name" value="LISH DOMAIN-CONTAINING PROTEIN ARMC9"/>
    <property type="match status" value="1"/>
</dbReference>
<feature type="compositionally biased region" description="Basic residues" evidence="1">
    <location>
        <begin position="136"/>
        <end position="145"/>
    </location>
</feature>
<evidence type="ECO:0000256" key="1">
    <source>
        <dbReference type="SAM" id="MobiDB-lite"/>
    </source>
</evidence>
<dbReference type="InterPro" id="IPR040369">
    <property type="entry name" value="ARMC9"/>
</dbReference>
<keyword evidence="5" id="KW-1185">Reference proteome</keyword>
<feature type="domain" description="ARMC9 CTLH-like" evidence="3">
    <location>
        <begin position="154"/>
        <end position="223"/>
    </location>
</feature>
<feature type="compositionally biased region" description="Acidic residues" evidence="1">
    <location>
        <begin position="385"/>
        <end position="414"/>
    </location>
</feature>
<feature type="domain" description="ARMC9 CTLH-like" evidence="3">
    <location>
        <begin position="1"/>
        <end position="48"/>
    </location>
</feature>
<organism evidence="4 5">
    <name type="scientific">Gonium pectorale</name>
    <name type="common">Green alga</name>
    <dbReference type="NCBI Taxonomy" id="33097"/>
    <lineage>
        <taxon>Eukaryota</taxon>
        <taxon>Viridiplantae</taxon>
        <taxon>Chlorophyta</taxon>
        <taxon>core chlorophytes</taxon>
        <taxon>Chlorophyceae</taxon>
        <taxon>CS clade</taxon>
        <taxon>Chlamydomonadales</taxon>
        <taxon>Volvocaceae</taxon>
        <taxon>Gonium</taxon>
    </lineage>
</organism>